<organism evidence="5 6">
    <name type="scientific">Streptosporangium canum</name>
    <dbReference type="NCBI Taxonomy" id="324952"/>
    <lineage>
        <taxon>Bacteria</taxon>
        <taxon>Bacillati</taxon>
        <taxon>Actinomycetota</taxon>
        <taxon>Actinomycetes</taxon>
        <taxon>Streptosporangiales</taxon>
        <taxon>Streptosporangiaceae</taxon>
        <taxon>Streptosporangium</taxon>
    </lineage>
</organism>
<evidence type="ECO:0000256" key="2">
    <source>
        <dbReference type="ARBA" id="ARBA00008520"/>
    </source>
</evidence>
<dbReference type="NCBIfam" id="TIGR03851">
    <property type="entry name" value="chitin_NgcE"/>
    <property type="match status" value="1"/>
</dbReference>
<dbReference type="PANTHER" id="PTHR43649:SF31">
    <property type="entry name" value="SN-GLYCEROL-3-PHOSPHATE-BINDING PERIPLASMIC PROTEIN UGPB"/>
    <property type="match status" value="1"/>
</dbReference>
<dbReference type="GeneID" id="96302257"/>
<dbReference type="InterPro" id="IPR006311">
    <property type="entry name" value="TAT_signal"/>
</dbReference>
<dbReference type="Proteomes" id="UP000199111">
    <property type="component" value="Unassembled WGS sequence"/>
</dbReference>
<comment type="similarity">
    <text evidence="2">Belongs to the bacterial solute-binding protein 1 family.</text>
</comment>
<evidence type="ECO:0000313" key="6">
    <source>
        <dbReference type="Proteomes" id="UP000199111"/>
    </source>
</evidence>
<keyword evidence="4" id="KW-0732">Signal</keyword>
<name>A0A1I4BML3_9ACTN</name>
<accession>A0A1I4BML3</accession>
<evidence type="ECO:0000256" key="3">
    <source>
        <dbReference type="ARBA" id="ARBA00022448"/>
    </source>
</evidence>
<dbReference type="EMBL" id="FOQY01000032">
    <property type="protein sequence ID" value="SFK69630.1"/>
    <property type="molecule type" value="Genomic_DNA"/>
</dbReference>
<dbReference type="RefSeq" id="WP_093890830.1">
    <property type="nucleotide sequence ID" value="NZ_FOQY01000032.1"/>
</dbReference>
<dbReference type="InterPro" id="IPR006059">
    <property type="entry name" value="SBP"/>
</dbReference>
<evidence type="ECO:0000256" key="1">
    <source>
        <dbReference type="ARBA" id="ARBA00004196"/>
    </source>
</evidence>
<dbReference type="AlphaFoldDB" id="A0A1I4BML3"/>
<protein>
    <submittedName>
        <fullName evidence="5">Carbohydrate ABC transporter substrate-binding protein, CUT1 family</fullName>
    </submittedName>
</protein>
<evidence type="ECO:0000256" key="4">
    <source>
        <dbReference type="ARBA" id="ARBA00022729"/>
    </source>
</evidence>
<dbReference type="InterPro" id="IPR022386">
    <property type="entry name" value="Chitin_NgcE"/>
</dbReference>
<dbReference type="Gene3D" id="3.40.190.10">
    <property type="entry name" value="Periplasmic binding protein-like II"/>
    <property type="match status" value="2"/>
</dbReference>
<keyword evidence="3" id="KW-0813">Transport</keyword>
<keyword evidence="6" id="KW-1185">Reference proteome</keyword>
<dbReference type="SUPFAM" id="SSF53850">
    <property type="entry name" value="Periplasmic binding protein-like II"/>
    <property type="match status" value="1"/>
</dbReference>
<sequence length="485" mass="51785">MSNSVGMPGDITRRQMLRRIGLTALVAGPGAGLLSACATGGGSGTAATTSAAPSAGGAISAANPFGVAADAPLEVVIFKGGLGDSYATEVHEPLYKKAFPKATVKHVATQQIAQTLQPRFAGGDVPDMIANSGTDLMDNGALQQEGQLLELTELWDAPSIDDPAKKVRDTVAPGTVESGLIDGKPYLMNYVFSAYGLWYDSALFEKNGWTPPKTFEEFKAFCEKAKAAGITPFAYAGKNASYYAYWMILISAAKIEGNQLLVDIDNLADGVWKRDSVKQSAAAWAEIGKYMDKSFEGLIHTDVQTRQNQGKIALYPSGSWLENEQKSQTPKEFKYALTPTPSVTAADKLPFEAIRAAAGEAYIVPAKAKNPKGGLEYLRIMLSREGARGFTEKSGNITVVTGAADGLDLSPGNASLSAAQTAAGSNIVTRSDFENWYKELETDLRKHTNALMFGRISADEFCEKMQKAADKTKADSSITKQNRTV</sequence>
<gene>
    <name evidence="5" type="ORF">SAMN05216275_13275</name>
</gene>
<proteinExistence type="inferred from homology"/>
<dbReference type="Pfam" id="PF01547">
    <property type="entry name" value="SBP_bac_1"/>
    <property type="match status" value="1"/>
</dbReference>
<dbReference type="PANTHER" id="PTHR43649">
    <property type="entry name" value="ARABINOSE-BINDING PROTEIN-RELATED"/>
    <property type="match status" value="1"/>
</dbReference>
<dbReference type="PROSITE" id="PS51318">
    <property type="entry name" value="TAT"/>
    <property type="match status" value="1"/>
</dbReference>
<reference evidence="6" key="1">
    <citation type="submission" date="2016-10" db="EMBL/GenBank/DDBJ databases">
        <authorList>
            <person name="Varghese N."/>
            <person name="Submissions S."/>
        </authorList>
    </citation>
    <scope>NUCLEOTIDE SEQUENCE [LARGE SCALE GENOMIC DNA]</scope>
    <source>
        <strain evidence="6">CGMCC 4.2126</strain>
    </source>
</reference>
<dbReference type="InterPro" id="IPR050490">
    <property type="entry name" value="Bact_solute-bd_prot1"/>
</dbReference>
<evidence type="ECO:0000313" key="5">
    <source>
        <dbReference type="EMBL" id="SFK69630.1"/>
    </source>
</evidence>
<dbReference type="GO" id="GO:0030313">
    <property type="term" value="C:cell envelope"/>
    <property type="evidence" value="ECO:0007669"/>
    <property type="project" value="UniProtKB-SubCell"/>
</dbReference>
<comment type="subcellular location">
    <subcellularLocation>
        <location evidence="1">Cell envelope</location>
    </subcellularLocation>
</comment>